<evidence type="ECO:0000313" key="1">
    <source>
        <dbReference type="EMBL" id="CAG8795027.1"/>
    </source>
</evidence>
<dbReference type="AlphaFoldDB" id="A0A9N9P203"/>
<keyword evidence="2" id="KW-1185">Reference proteome</keyword>
<accession>A0A9N9P203</accession>
<dbReference type="Proteomes" id="UP000789405">
    <property type="component" value="Unassembled WGS sequence"/>
</dbReference>
<protein>
    <submittedName>
        <fullName evidence="1">28226_t:CDS:1</fullName>
    </submittedName>
</protein>
<organism evidence="1 2">
    <name type="scientific">Dentiscutata erythropus</name>
    <dbReference type="NCBI Taxonomy" id="1348616"/>
    <lineage>
        <taxon>Eukaryota</taxon>
        <taxon>Fungi</taxon>
        <taxon>Fungi incertae sedis</taxon>
        <taxon>Mucoromycota</taxon>
        <taxon>Glomeromycotina</taxon>
        <taxon>Glomeromycetes</taxon>
        <taxon>Diversisporales</taxon>
        <taxon>Gigasporaceae</taxon>
        <taxon>Dentiscutata</taxon>
    </lineage>
</organism>
<dbReference type="InterPro" id="IPR024755">
    <property type="entry name" value="cpYpsA"/>
</dbReference>
<gene>
    <name evidence="1" type="ORF">DERYTH_LOCUS22189</name>
</gene>
<feature type="non-terminal residue" evidence="1">
    <location>
        <position position="154"/>
    </location>
</feature>
<evidence type="ECO:0000313" key="2">
    <source>
        <dbReference type="Proteomes" id="UP000789405"/>
    </source>
</evidence>
<sequence length="154" mass="17796">MSKITVISGDQTGVERAALDAAIDKKFDIDGWCMKGRVSEDDILPKRYKLKELNNNSYHERNEANLKLAEKTLILMISSIKIDNKTLPIVKEEESKTIFLEENFEQNKAQINPLIKWIEDKKIKKLFISGPTESNINGVTIYEIAYKFLYHLFN</sequence>
<dbReference type="OrthoDB" id="2379830at2759"/>
<dbReference type="Gene3D" id="3.40.50.450">
    <property type="match status" value="1"/>
</dbReference>
<dbReference type="EMBL" id="CAJVPY010030111">
    <property type="protein sequence ID" value="CAG8795027.1"/>
    <property type="molecule type" value="Genomic_DNA"/>
</dbReference>
<name>A0A9N9P203_9GLOM</name>
<comment type="caution">
    <text evidence="1">The sequence shown here is derived from an EMBL/GenBank/DDBJ whole genome shotgun (WGS) entry which is preliminary data.</text>
</comment>
<reference evidence="1" key="1">
    <citation type="submission" date="2021-06" db="EMBL/GenBank/DDBJ databases">
        <authorList>
            <person name="Kallberg Y."/>
            <person name="Tangrot J."/>
            <person name="Rosling A."/>
        </authorList>
    </citation>
    <scope>NUCLEOTIDE SEQUENCE</scope>
    <source>
        <strain evidence="1">MA453B</strain>
    </source>
</reference>
<dbReference type="Pfam" id="PF12694">
    <property type="entry name" value="cpYpsA"/>
    <property type="match status" value="1"/>
</dbReference>
<proteinExistence type="predicted"/>